<dbReference type="PANTHER" id="PTHR13199:SF11">
    <property type="entry name" value="PROTEIN ATOSSA"/>
    <property type="match status" value="1"/>
</dbReference>
<evidence type="ECO:0000313" key="3">
    <source>
        <dbReference type="EMBL" id="RVW52566.1"/>
    </source>
</evidence>
<protein>
    <recommendedName>
        <fullName evidence="2">Atos-like C-terminal domain-containing protein</fullName>
    </recommendedName>
</protein>
<feature type="region of interest" description="Disordered" evidence="1">
    <location>
        <begin position="1"/>
        <end position="28"/>
    </location>
</feature>
<dbReference type="PANTHER" id="PTHR13199">
    <property type="entry name" value="GH03947P"/>
    <property type="match status" value="1"/>
</dbReference>
<proteinExistence type="predicted"/>
<evidence type="ECO:0000313" key="4">
    <source>
        <dbReference type="Proteomes" id="UP000288805"/>
    </source>
</evidence>
<dbReference type="EMBL" id="QGNW01001166">
    <property type="protein sequence ID" value="RVW52566.1"/>
    <property type="molecule type" value="Genomic_DNA"/>
</dbReference>
<dbReference type="Proteomes" id="UP000288805">
    <property type="component" value="Unassembled WGS sequence"/>
</dbReference>
<accession>A0A438EXZ6</accession>
<evidence type="ECO:0000259" key="2">
    <source>
        <dbReference type="Pfam" id="PF13889"/>
    </source>
</evidence>
<name>A0A438EXZ6_VITVI</name>
<evidence type="ECO:0000256" key="1">
    <source>
        <dbReference type="SAM" id="MobiDB-lite"/>
    </source>
</evidence>
<organism evidence="3 4">
    <name type="scientific">Vitis vinifera</name>
    <name type="common">Grape</name>
    <dbReference type="NCBI Taxonomy" id="29760"/>
    <lineage>
        <taxon>Eukaryota</taxon>
        <taxon>Viridiplantae</taxon>
        <taxon>Streptophyta</taxon>
        <taxon>Embryophyta</taxon>
        <taxon>Tracheophyta</taxon>
        <taxon>Spermatophyta</taxon>
        <taxon>Magnoliopsida</taxon>
        <taxon>eudicotyledons</taxon>
        <taxon>Gunneridae</taxon>
        <taxon>Pentapetalae</taxon>
        <taxon>rosids</taxon>
        <taxon>Vitales</taxon>
        <taxon>Vitaceae</taxon>
        <taxon>Viteae</taxon>
        <taxon>Vitis</taxon>
    </lineage>
</organism>
<dbReference type="InterPro" id="IPR051506">
    <property type="entry name" value="ATOS_Transcription_Regulators"/>
</dbReference>
<feature type="region of interest" description="Disordered" evidence="1">
    <location>
        <begin position="50"/>
        <end position="70"/>
    </location>
</feature>
<gene>
    <name evidence="3" type="ORF">CK203_068775</name>
</gene>
<dbReference type="InterPro" id="IPR033473">
    <property type="entry name" value="Atos-like_C"/>
</dbReference>
<comment type="caution">
    <text evidence="3">The sequence shown here is derived from an EMBL/GenBank/DDBJ whole genome shotgun (WGS) entry which is preliminary data.</text>
</comment>
<feature type="compositionally biased region" description="Polar residues" evidence="1">
    <location>
        <begin position="9"/>
        <end position="27"/>
    </location>
</feature>
<sequence>MKNDVKPSLISNTSHSLPSRDFSNSNGVDAAHTIRSTSQGVEMIETAVPDYTGDPVHRSQSNEEGGSPALHFSKLNSSEYLKTSRLNNAPLNTCHVTESKSVHSPSKVNENTTGAGVLRYALHLRFLCTPPKKCVRSIQRCKSDPLSVPTRDNMDIDGERRFYLYNDLRVVFPQRHSDADEGKKQSSRGLIYPVRLGGYNWDGAPFPWNYKWNMIFLQIQNTLTSATRRPRTLSPVWALALGLAGPLLSTQAKGCSTAPVEVATSWKWGGSLTFAIMMIAQRVTEQSLSFRRLIEIVGGTTCRLTCPFILQAAQDKASCLGQQLLGPDWMSGQKASGAMCPIERCLVRPG</sequence>
<dbReference type="Pfam" id="PF13889">
    <property type="entry name" value="Chromosome_seg"/>
    <property type="match status" value="1"/>
</dbReference>
<feature type="domain" description="Atos-like C-terminal" evidence="2">
    <location>
        <begin position="117"/>
        <end position="183"/>
    </location>
</feature>
<reference evidence="3 4" key="1">
    <citation type="journal article" date="2018" name="PLoS Genet.">
        <title>Population sequencing reveals clonal diversity and ancestral inbreeding in the grapevine cultivar Chardonnay.</title>
        <authorList>
            <person name="Roach M.J."/>
            <person name="Johnson D.L."/>
            <person name="Bohlmann J."/>
            <person name="van Vuuren H.J."/>
            <person name="Jones S.J."/>
            <person name="Pretorius I.S."/>
            <person name="Schmidt S.A."/>
            <person name="Borneman A.R."/>
        </authorList>
    </citation>
    <scope>NUCLEOTIDE SEQUENCE [LARGE SCALE GENOMIC DNA]</scope>
    <source>
        <strain evidence="4">cv. Chardonnay</strain>
        <tissue evidence="3">Leaf</tissue>
    </source>
</reference>
<dbReference type="AlphaFoldDB" id="A0A438EXZ6"/>